<evidence type="ECO:0000313" key="2">
    <source>
        <dbReference type="EMBL" id="MEQ2221796.1"/>
    </source>
</evidence>
<organism evidence="2 3">
    <name type="scientific">Ilyodon furcidens</name>
    <name type="common">goldbreast splitfin</name>
    <dbReference type="NCBI Taxonomy" id="33524"/>
    <lineage>
        <taxon>Eukaryota</taxon>
        <taxon>Metazoa</taxon>
        <taxon>Chordata</taxon>
        <taxon>Craniata</taxon>
        <taxon>Vertebrata</taxon>
        <taxon>Euteleostomi</taxon>
        <taxon>Actinopterygii</taxon>
        <taxon>Neopterygii</taxon>
        <taxon>Teleostei</taxon>
        <taxon>Neoteleostei</taxon>
        <taxon>Acanthomorphata</taxon>
        <taxon>Ovalentaria</taxon>
        <taxon>Atherinomorphae</taxon>
        <taxon>Cyprinodontiformes</taxon>
        <taxon>Goodeidae</taxon>
        <taxon>Ilyodon</taxon>
    </lineage>
</organism>
<dbReference type="Proteomes" id="UP001482620">
    <property type="component" value="Unassembled WGS sequence"/>
</dbReference>
<protein>
    <submittedName>
        <fullName evidence="2">Angiopoietin-1</fullName>
    </submittedName>
</protein>
<dbReference type="InterPro" id="IPR057439">
    <property type="entry name" value="ANG-1/2/4"/>
</dbReference>
<feature type="domain" description="Angiopoietin-1/2/4" evidence="1">
    <location>
        <begin position="36"/>
        <end position="65"/>
    </location>
</feature>
<evidence type="ECO:0000313" key="3">
    <source>
        <dbReference type="Proteomes" id="UP001482620"/>
    </source>
</evidence>
<evidence type="ECO:0000259" key="1">
    <source>
        <dbReference type="Pfam" id="PF25443"/>
    </source>
</evidence>
<accession>A0ABV0SPR0</accession>
<comment type="caution">
    <text evidence="2">The sequence shown here is derived from an EMBL/GenBank/DDBJ whole genome shotgun (WGS) entry which is preliminary data.</text>
</comment>
<sequence>MLQMGTNLLSQSAEQTRKLTDVETQVLNQTSRLEIQLLEYSLFTNRLEKHILLQTQEISRLSDKN</sequence>
<dbReference type="Pfam" id="PF25443">
    <property type="entry name" value="ANG-1"/>
    <property type="match status" value="1"/>
</dbReference>
<reference evidence="2 3" key="1">
    <citation type="submission" date="2021-06" db="EMBL/GenBank/DDBJ databases">
        <authorList>
            <person name="Palmer J.M."/>
        </authorList>
    </citation>
    <scope>NUCLEOTIDE SEQUENCE [LARGE SCALE GENOMIC DNA]</scope>
    <source>
        <strain evidence="3">if_2019</strain>
        <tissue evidence="2">Muscle</tissue>
    </source>
</reference>
<name>A0ABV0SPR0_9TELE</name>
<gene>
    <name evidence="2" type="primary">ANGPT1</name>
    <name evidence="2" type="ORF">ILYODFUR_019329</name>
</gene>
<dbReference type="EMBL" id="JAHRIQ010001930">
    <property type="protein sequence ID" value="MEQ2221796.1"/>
    <property type="molecule type" value="Genomic_DNA"/>
</dbReference>
<keyword evidence="3" id="KW-1185">Reference proteome</keyword>
<feature type="non-terminal residue" evidence="2">
    <location>
        <position position="65"/>
    </location>
</feature>
<proteinExistence type="predicted"/>